<name>A0A556QJZ2_9BACT</name>
<comment type="function">
    <text evidence="9">Part of the twin-arginine translocation (Tat) system that transports large folded proteins containing a characteristic twin-arginine motif in their signal peptide across membranes. TatA could form the protein-conducting channel of the Tat system.</text>
</comment>
<evidence type="ECO:0000313" key="12">
    <source>
        <dbReference type="Proteomes" id="UP000315648"/>
    </source>
</evidence>
<accession>A0A556QJZ2</accession>
<dbReference type="InterPro" id="IPR003369">
    <property type="entry name" value="TatA/B/E"/>
</dbReference>
<keyword evidence="5 9" id="KW-0653">Protein transport</keyword>
<dbReference type="AlphaFoldDB" id="A0A556QJZ2"/>
<evidence type="ECO:0000256" key="2">
    <source>
        <dbReference type="ARBA" id="ARBA00022448"/>
    </source>
</evidence>
<keyword evidence="12" id="KW-1185">Reference proteome</keyword>
<evidence type="ECO:0000256" key="5">
    <source>
        <dbReference type="ARBA" id="ARBA00022927"/>
    </source>
</evidence>
<evidence type="ECO:0000256" key="8">
    <source>
        <dbReference type="ARBA" id="ARBA00023136"/>
    </source>
</evidence>
<dbReference type="Proteomes" id="UP000315648">
    <property type="component" value="Unassembled WGS sequence"/>
</dbReference>
<comment type="caution">
    <text evidence="11">The sequence shown here is derived from an EMBL/GenBank/DDBJ whole genome shotgun (WGS) entry which is preliminary data.</text>
</comment>
<keyword evidence="6 9" id="KW-1133">Transmembrane helix</keyword>
<dbReference type="NCBIfam" id="TIGR01411">
    <property type="entry name" value="tatAE"/>
    <property type="match status" value="1"/>
</dbReference>
<evidence type="ECO:0000256" key="3">
    <source>
        <dbReference type="ARBA" id="ARBA00022475"/>
    </source>
</evidence>
<reference evidence="11 12" key="1">
    <citation type="submission" date="2019-07" db="EMBL/GenBank/DDBJ databases">
        <title>Description of 53C-WASEF.</title>
        <authorList>
            <person name="Pitt A."/>
            <person name="Hahn M.W."/>
        </authorList>
    </citation>
    <scope>NUCLEOTIDE SEQUENCE [LARGE SCALE GENOMIC DNA]</scope>
    <source>
        <strain evidence="11 12">53C-WASEF</strain>
    </source>
</reference>
<dbReference type="InterPro" id="IPR006312">
    <property type="entry name" value="TatA/E"/>
</dbReference>
<protein>
    <recommendedName>
        <fullName evidence="9">Sec-independent protein translocase protein TatA</fullName>
    </recommendedName>
</protein>
<keyword evidence="3 9" id="KW-1003">Cell membrane</keyword>
<dbReference type="GO" id="GO:0033281">
    <property type="term" value="C:TAT protein transport complex"/>
    <property type="evidence" value="ECO:0007669"/>
    <property type="project" value="UniProtKB-UniRule"/>
</dbReference>
<dbReference type="Gene3D" id="1.20.5.3310">
    <property type="match status" value="1"/>
</dbReference>
<dbReference type="RefSeq" id="WP_144230796.1">
    <property type="nucleotide sequence ID" value="NZ_CBCRVV010000006.1"/>
</dbReference>
<sequence>MSSLLLSLAFIEGLGGGEMVLIFFVILLLFGGKRLPELARGLGKSVREFKKATAGVEDQIKRALDDDEPEVRPVRKKTVYTAPPAVIEPVVTIDTLETPVAPPVTPPPADDSTPPPEKPAA</sequence>
<keyword evidence="7 9" id="KW-0811">Translocation</keyword>
<feature type="region of interest" description="Disordered" evidence="10">
    <location>
        <begin position="97"/>
        <end position="121"/>
    </location>
</feature>
<dbReference type="HAMAP" id="MF_00236">
    <property type="entry name" value="TatA_E"/>
    <property type="match status" value="1"/>
</dbReference>
<comment type="subunit">
    <text evidence="9">Forms a complex with TatC.</text>
</comment>
<dbReference type="PRINTS" id="PR01506">
    <property type="entry name" value="TATBPROTEIN"/>
</dbReference>
<evidence type="ECO:0000256" key="9">
    <source>
        <dbReference type="HAMAP-Rule" id="MF_00236"/>
    </source>
</evidence>
<evidence type="ECO:0000313" key="11">
    <source>
        <dbReference type="EMBL" id="TSJ76975.1"/>
    </source>
</evidence>
<dbReference type="EMBL" id="VMBG01000002">
    <property type="protein sequence ID" value="TSJ76975.1"/>
    <property type="molecule type" value="Genomic_DNA"/>
</dbReference>
<organism evidence="11 12">
    <name type="scientific">Rariglobus hedericola</name>
    <dbReference type="NCBI Taxonomy" id="2597822"/>
    <lineage>
        <taxon>Bacteria</taxon>
        <taxon>Pseudomonadati</taxon>
        <taxon>Verrucomicrobiota</taxon>
        <taxon>Opitutia</taxon>
        <taxon>Opitutales</taxon>
        <taxon>Opitutaceae</taxon>
        <taxon>Rariglobus</taxon>
    </lineage>
</organism>
<evidence type="ECO:0000256" key="1">
    <source>
        <dbReference type="ARBA" id="ARBA00004162"/>
    </source>
</evidence>
<feature type="compositionally biased region" description="Pro residues" evidence="10">
    <location>
        <begin position="100"/>
        <end position="121"/>
    </location>
</feature>
<keyword evidence="4 9" id="KW-0812">Transmembrane</keyword>
<evidence type="ECO:0000256" key="10">
    <source>
        <dbReference type="SAM" id="MobiDB-lite"/>
    </source>
</evidence>
<feature type="transmembrane region" description="Helical" evidence="9">
    <location>
        <begin position="6"/>
        <end position="30"/>
    </location>
</feature>
<dbReference type="Pfam" id="PF02416">
    <property type="entry name" value="TatA_B_E"/>
    <property type="match status" value="1"/>
</dbReference>
<evidence type="ECO:0000256" key="4">
    <source>
        <dbReference type="ARBA" id="ARBA00022692"/>
    </source>
</evidence>
<evidence type="ECO:0000256" key="6">
    <source>
        <dbReference type="ARBA" id="ARBA00022989"/>
    </source>
</evidence>
<dbReference type="PANTHER" id="PTHR42982">
    <property type="entry name" value="SEC-INDEPENDENT PROTEIN TRANSLOCASE PROTEIN TATA"/>
    <property type="match status" value="1"/>
</dbReference>
<keyword evidence="8 9" id="KW-0472">Membrane</keyword>
<dbReference type="GO" id="GO:0008320">
    <property type="term" value="F:protein transmembrane transporter activity"/>
    <property type="evidence" value="ECO:0007669"/>
    <property type="project" value="UniProtKB-UniRule"/>
</dbReference>
<dbReference type="OrthoDB" id="200340at2"/>
<evidence type="ECO:0000256" key="7">
    <source>
        <dbReference type="ARBA" id="ARBA00023010"/>
    </source>
</evidence>
<comment type="subcellular location">
    <subcellularLocation>
        <location evidence="1 9">Cell membrane</location>
        <topology evidence="1 9">Single-pass membrane protein</topology>
    </subcellularLocation>
</comment>
<dbReference type="GO" id="GO:0043953">
    <property type="term" value="P:protein transport by the Tat complex"/>
    <property type="evidence" value="ECO:0007669"/>
    <property type="project" value="UniProtKB-UniRule"/>
</dbReference>
<dbReference type="PANTHER" id="PTHR42982:SF1">
    <property type="entry name" value="SEC-INDEPENDENT PROTEIN TRANSLOCASE PROTEIN TATA"/>
    <property type="match status" value="1"/>
</dbReference>
<keyword evidence="2 9" id="KW-0813">Transport</keyword>
<gene>
    <name evidence="9" type="primary">tatA</name>
    <name evidence="11" type="ORF">FPL22_12735</name>
</gene>
<comment type="similarity">
    <text evidence="9">Belongs to the TatA/E family.</text>
</comment>
<proteinExistence type="inferred from homology"/>